<sequence length="251" mass="29168">MFFNDRNNSPLGSLNNRDKEEAVKTSDALFYGSICSFISGLFLLMSFSSPYWLASWEETQSPFKNMGLWEMCFYRFRHPDYQFDYAFSGCHPIYGTEYRLIREKLLPGWLMVVQLFITLALISSFLGQTVMVPLLLRYPLKIILRFEHQFCVFVMACYGCTAVFIFLGISTFGGECWSRDWLLYPNFNYVSWSFAFALFACLGHILSTVLFYMDSRLAKERKEKTKALIMQMQPPGFASTDNPHHGFAAYM</sequence>
<dbReference type="EMBL" id="HACA01004295">
    <property type="protein sequence ID" value="CDW21656.1"/>
    <property type="molecule type" value="Transcribed_RNA"/>
</dbReference>
<accession>A0A0K2T862</accession>
<dbReference type="CTD" id="31101"/>
<evidence type="ECO:0000256" key="4">
    <source>
        <dbReference type="ARBA" id="ARBA00023136"/>
    </source>
</evidence>
<evidence type="ECO:0000313" key="6">
    <source>
        <dbReference type="EMBL" id="CDW21656.1"/>
    </source>
</evidence>
<keyword evidence="3 5" id="KW-1133">Transmembrane helix</keyword>
<evidence type="ECO:0000256" key="3">
    <source>
        <dbReference type="ARBA" id="ARBA00022989"/>
    </source>
</evidence>
<keyword evidence="2 5" id="KW-0812">Transmembrane</keyword>
<dbReference type="AlphaFoldDB" id="A0A0K2T862"/>
<protein>
    <submittedName>
        <fullName evidence="6">Putative LOC100741262 [Bombus impatiens]</fullName>
    </submittedName>
</protein>
<dbReference type="GO" id="GO:0016020">
    <property type="term" value="C:membrane"/>
    <property type="evidence" value="ECO:0007669"/>
    <property type="project" value="UniProtKB-SubCell"/>
</dbReference>
<name>A0A0K2T862_LEPSM</name>
<dbReference type="RefSeq" id="XP_040582272.1">
    <property type="nucleotide sequence ID" value="XM_040726338.2"/>
</dbReference>
<evidence type="ECO:0000256" key="2">
    <source>
        <dbReference type="ARBA" id="ARBA00022692"/>
    </source>
</evidence>
<feature type="transmembrane region" description="Helical" evidence="5">
    <location>
        <begin position="28"/>
        <end position="53"/>
    </location>
</feature>
<dbReference type="PANTHER" id="PTHR21284">
    <property type="entry name" value="EG:80H7.2 PROTEIN"/>
    <property type="match status" value="1"/>
</dbReference>
<dbReference type="Gene3D" id="1.20.140.150">
    <property type="match status" value="1"/>
</dbReference>
<dbReference type="GeneID" id="121130597"/>
<feature type="transmembrane region" description="Helical" evidence="5">
    <location>
        <begin position="189"/>
        <end position="212"/>
    </location>
</feature>
<evidence type="ECO:0000256" key="1">
    <source>
        <dbReference type="ARBA" id="ARBA00004141"/>
    </source>
</evidence>
<evidence type="ECO:0000256" key="5">
    <source>
        <dbReference type="SAM" id="Phobius"/>
    </source>
</evidence>
<dbReference type="OrthoDB" id="6140671at2759"/>
<feature type="transmembrane region" description="Helical" evidence="5">
    <location>
        <begin position="150"/>
        <end position="169"/>
    </location>
</feature>
<organism evidence="6">
    <name type="scientific">Lepeophtheirus salmonis</name>
    <name type="common">Salmon louse</name>
    <name type="synonym">Caligus salmonis</name>
    <dbReference type="NCBI Taxonomy" id="72036"/>
    <lineage>
        <taxon>Eukaryota</taxon>
        <taxon>Metazoa</taxon>
        <taxon>Ecdysozoa</taxon>
        <taxon>Arthropoda</taxon>
        <taxon>Crustacea</taxon>
        <taxon>Multicrustacea</taxon>
        <taxon>Hexanauplia</taxon>
        <taxon>Copepoda</taxon>
        <taxon>Siphonostomatoida</taxon>
        <taxon>Caligidae</taxon>
        <taxon>Lepeophtheirus</taxon>
    </lineage>
</organism>
<feature type="transmembrane region" description="Helical" evidence="5">
    <location>
        <begin position="109"/>
        <end position="138"/>
    </location>
</feature>
<proteinExistence type="predicted"/>
<dbReference type="Pfam" id="PF13903">
    <property type="entry name" value="Claudin_2"/>
    <property type="match status" value="1"/>
</dbReference>
<dbReference type="GO" id="GO:0019991">
    <property type="term" value="P:septate junction assembly"/>
    <property type="evidence" value="ECO:0007669"/>
    <property type="project" value="TreeGrafter"/>
</dbReference>
<dbReference type="PANTHER" id="PTHR21284:SF12">
    <property type="entry name" value="EG:80H7.2 PROTEIN"/>
    <property type="match status" value="1"/>
</dbReference>
<dbReference type="KEGG" id="lsm:121130597"/>
<dbReference type="InterPro" id="IPR004031">
    <property type="entry name" value="PMP22/EMP/MP20/Claudin"/>
</dbReference>
<dbReference type="GO" id="GO:0035151">
    <property type="term" value="P:regulation of tube size, open tracheal system"/>
    <property type="evidence" value="ECO:0007669"/>
    <property type="project" value="TreeGrafter"/>
</dbReference>
<keyword evidence="4 5" id="KW-0472">Membrane</keyword>
<comment type="subcellular location">
    <subcellularLocation>
        <location evidence="1">Membrane</location>
        <topology evidence="1">Multi-pass membrane protein</topology>
    </subcellularLocation>
</comment>
<dbReference type="GO" id="GO:0005918">
    <property type="term" value="C:septate junction"/>
    <property type="evidence" value="ECO:0007669"/>
    <property type="project" value="TreeGrafter"/>
</dbReference>
<reference evidence="6" key="1">
    <citation type="submission" date="2014-05" db="EMBL/GenBank/DDBJ databases">
        <authorList>
            <person name="Chronopoulou M."/>
        </authorList>
    </citation>
    <scope>NUCLEOTIDE SEQUENCE</scope>
    <source>
        <tissue evidence="6">Whole organism</tissue>
    </source>
</reference>